<dbReference type="GO" id="GO:0009805">
    <property type="term" value="P:coumarin biosynthetic process"/>
    <property type="evidence" value="ECO:0007669"/>
    <property type="project" value="UniProtKB-ARBA"/>
</dbReference>
<dbReference type="GO" id="GO:0046872">
    <property type="term" value="F:metal ion binding"/>
    <property type="evidence" value="ECO:0007669"/>
    <property type="project" value="UniProtKB-KW"/>
</dbReference>
<feature type="domain" description="Fe2OG dioxygenase" evidence="5">
    <location>
        <begin position="149"/>
        <end position="268"/>
    </location>
</feature>
<evidence type="ECO:0000256" key="1">
    <source>
        <dbReference type="ARBA" id="ARBA00008056"/>
    </source>
</evidence>
<organism evidence="6 7">
    <name type="scientific">Sesamum angolense</name>
    <dbReference type="NCBI Taxonomy" id="2727404"/>
    <lineage>
        <taxon>Eukaryota</taxon>
        <taxon>Viridiplantae</taxon>
        <taxon>Streptophyta</taxon>
        <taxon>Embryophyta</taxon>
        <taxon>Tracheophyta</taxon>
        <taxon>Spermatophyta</taxon>
        <taxon>Magnoliopsida</taxon>
        <taxon>eudicotyledons</taxon>
        <taxon>Gunneridae</taxon>
        <taxon>Pentapetalae</taxon>
        <taxon>asterids</taxon>
        <taxon>lamiids</taxon>
        <taxon>Lamiales</taxon>
        <taxon>Pedaliaceae</taxon>
        <taxon>Sesamum</taxon>
    </lineage>
</organism>
<dbReference type="GO" id="GO:0016706">
    <property type="term" value="F:2-oxoglutarate-dependent dioxygenase activity"/>
    <property type="evidence" value="ECO:0007669"/>
    <property type="project" value="UniProtKB-ARBA"/>
</dbReference>
<dbReference type="InterPro" id="IPR044861">
    <property type="entry name" value="IPNS-like_FE2OG_OXY"/>
</dbReference>
<dbReference type="InterPro" id="IPR027443">
    <property type="entry name" value="IPNS-like_sf"/>
</dbReference>
<dbReference type="PROSITE" id="PS51471">
    <property type="entry name" value="FE2OG_OXY"/>
    <property type="match status" value="1"/>
</dbReference>
<evidence type="ECO:0000256" key="4">
    <source>
        <dbReference type="RuleBase" id="RU003682"/>
    </source>
</evidence>
<dbReference type="EMBL" id="JACGWL010000008">
    <property type="protein sequence ID" value="KAK4397362.1"/>
    <property type="molecule type" value="Genomic_DNA"/>
</dbReference>
<comment type="similarity">
    <text evidence="1 4">Belongs to the iron/ascorbate-dependent oxidoreductase family.</text>
</comment>
<comment type="caution">
    <text evidence="6">The sequence shown here is derived from an EMBL/GenBank/DDBJ whole genome shotgun (WGS) entry which is preliminary data.</text>
</comment>
<dbReference type="Pfam" id="PF03171">
    <property type="entry name" value="2OG-FeII_Oxy"/>
    <property type="match status" value="1"/>
</dbReference>
<evidence type="ECO:0000256" key="2">
    <source>
        <dbReference type="ARBA" id="ARBA00022723"/>
    </source>
</evidence>
<dbReference type="GO" id="GO:0002238">
    <property type="term" value="P:response to molecule of fungal origin"/>
    <property type="evidence" value="ECO:0007669"/>
    <property type="project" value="UniProtKB-ARBA"/>
</dbReference>
<dbReference type="Proteomes" id="UP001289374">
    <property type="component" value="Unassembled WGS sequence"/>
</dbReference>
<gene>
    <name evidence="6" type="ORF">Sango_1572800</name>
</gene>
<dbReference type="InterPro" id="IPR026992">
    <property type="entry name" value="DIOX_N"/>
</dbReference>
<keyword evidence="3 4" id="KW-0408">Iron</keyword>
<dbReference type="Gene3D" id="2.60.120.330">
    <property type="entry name" value="B-lactam Antibiotic, Isopenicillin N Synthase, Chain"/>
    <property type="match status" value="2"/>
</dbReference>
<dbReference type="Pfam" id="PF14226">
    <property type="entry name" value="DIOX_N"/>
    <property type="match status" value="1"/>
</dbReference>
<evidence type="ECO:0000313" key="6">
    <source>
        <dbReference type="EMBL" id="KAK4397362.1"/>
    </source>
</evidence>
<reference evidence="6" key="2">
    <citation type="journal article" date="2024" name="Plant">
        <title>Genomic evolution and insights into agronomic trait innovations of Sesamum species.</title>
        <authorList>
            <person name="Miao H."/>
            <person name="Wang L."/>
            <person name="Qu L."/>
            <person name="Liu H."/>
            <person name="Sun Y."/>
            <person name="Le M."/>
            <person name="Wang Q."/>
            <person name="Wei S."/>
            <person name="Zheng Y."/>
            <person name="Lin W."/>
            <person name="Duan Y."/>
            <person name="Cao H."/>
            <person name="Xiong S."/>
            <person name="Wang X."/>
            <person name="Wei L."/>
            <person name="Li C."/>
            <person name="Ma Q."/>
            <person name="Ju M."/>
            <person name="Zhao R."/>
            <person name="Li G."/>
            <person name="Mu C."/>
            <person name="Tian Q."/>
            <person name="Mei H."/>
            <person name="Zhang T."/>
            <person name="Gao T."/>
            <person name="Zhang H."/>
        </authorList>
    </citation>
    <scope>NUCLEOTIDE SEQUENCE</scope>
    <source>
        <strain evidence="6">K16</strain>
    </source>
</reference>
<dbReference type="InterPro" id="IPR005123">
    <property type="entry name" value="Oxoglu/Fe-dep_dioxygenase_dom"/>
</dbReference>
<evidence type="ECO:0000259" key="5">
    <source>
        <dbReference type="PROSITE" id="PS51471"/>
    </source>
</evidence>
<dbReference type="InterPro" id="IPR050295">
    <property type="entry name" value="Plant_2OG-oxidoreductases"/>
</dbReference>
<keyword evidence="7" id="KW-1185">Reference proteome</keyword>
<protein>
    <submittedName>
        <fullName evidence="6">Protein DOWNY MILDEW RESISTANCE 6</fullName>
    </submittedName>
</protein>
<sequence>MTYVMTSSTDFSSADSPYLLTWTTSASGPRVDVSERIEMTRMFMATKVISAGRFSSIPMSYIRQESDRPKLLEVADCDYIPVIDLGCKDRSLIVKQTGDACREYGFFQVINHGVSKEAMDKILGVGHEFFGLPVEEKMKLYSDDPSRTTRLSTSFNVRKETVNNWRDYLRLHCYPLDKYVPEWPSTPSSFNTHRSNSLTILLQDLQVAGLQVLKDGKWLAIKPHPNAFVINIGDQIQALSNGRYKSVWHRAVVNADKPRLSVASFLCPCDTARISAPKALTGGGERARSIYQDFTYAEYYKKFWSVEMLLLSEHTSSAAATCWKVAYMVMPLPNMQHVASLHPCGFSCRNDPFTLFEKILNGYLTLSISVRQTHRSQALLMKISSSLITTPVELLLSFWNS</sequence>
<evidence type="ECO:0000256" key="3">
    <source>
        <dbReference type="ARBA" id="ARBA00023004"/>
    </source>
</evidence>
<dbReference type="SUPFAM" id="SSF51197">
    <property type="entry name" value="Clavaminate synthase-like"/>
    <property type="match status" value="1"/>
</dbReference>
<proteinExistence type="inferred from homology"/>
<keyword evidence="4" id="KW-0560">Oxidoreductase</keyword>
<accession>A0AAE1WQF5</accession>
<evidence type="ECO:0000313" key="7">
    <source>
        <dbReference type="Proteomes" id="UP001289374"/>
    </source>
</evidence>
<dbReference type="PANTHER" id="PTHR47991">
    <property type="entry name" value="OXOGLUTARATE/IRON-DEPENDENT DIOXYGENASE"/>
    <property type="match status" value="1"/>
</dbReference>
<dbReference type="AlphaFoldDB" id="A0AAE1WQF5"/>
<name>A0AAE1WQF5_9LAMI</name>
<keyword evidence="2 4" id="KW-0479">Metal-binding</keyword>
<reference evidence="6" key="1">
    <citation type="submission" date="2020-06" db="EMBL/GenBank/DDBJ databases">
        <authorList>
            <person name="Li T."/>
            <person name="Hu X."/>
            <person name="Zhang T."/>
            <person name="Song X."/>
            <person name="Zhang H."/>
            <person name="Dai N."/>
            <person name="Sheng W."/>
            <person name="Hou X."/>
            <person name="Wei L."/>
        </authorList>
    </citation>
    <scope>NUCLEOTIDE SEQUENCE</scope>
    <source>
        <strain evidence="6">K16</strain>
        <tissue evidence="6">Leaf</tissue>
    </source>
</reference>